<evidence type="ECO:0000256" key="6">
    <source>
        <dbReference type="SAM" id="Phobius"/>
    </source>
</evidence>
<dbReference type="STRING" id="1448318.A0A319ECQ8"/>
<name>A0A319ECQ8_ASPSB</name>
<dbReference type="Proteomes" id="UP000248423">
    <property type="component" value="Unassembled WGS sequence"/>
</dbReference>
<feature type="transmembrane region" description="Helical" evidence="6">
    <location>
        <begin position="302"/>
        <end position="323"/>
    </location>
</feature>
<feature type="transmembrane region" description="Helical" evidence="6">
    <location>
        <begin position="54"/>
        <end position="76"/>
    </location>
</feature>
<evidence type="ECO:0000256" key="1">
    <source>
        <dbReference type="ARBA" id="ARBA00004141"/>
    </source>
</evidence>
<evidence type="ECO:0008006" key="9">
    <source>
        <dbReference type="Google" id="ProtNLM"/>
    </source>
</evidence>
<evidence type="ECO:0000256" key="3">
    <source>
        <dbReference type="ARBA" id="ARBA00022989"/>
    </source>
</evidence>
<dbReference type="GO" id="GO:0016765">
    <property type="term" value="F:transferase activity, transferring alkyl or aryl (other than methyl) groups"/>
    <property type="evidence" value="ECO:0007669"/>
    <property type="project" value="InterPro"/>
</dbReference>
<comment type="subcellular location">
    <subcellularLocation>
        <location evidence="1">Membrane</location>
        <topology evidence="1">Multi-pass membrane protein</topology>
    </subcellularLocation>
</comment>
<dbReference type="GO" id="GO:0016020">
    <property type="term" value="C:membrane"/>
    <property type="evidence" value="ECO:0007669"/>
    <property type="project" value="UniProtKB-SubCell"/>
</dbReference>
<accession>A0A319ECQ8</accession>
<evidence type="ECO:0000256" key="2">
    <source>
        <dbReference type="ARBA" id="ARBA00022692"/>
    </source>
</evidence>
<dbReference type="Pfam" id="PF01040">
    <property type="entry name" value="UbiA"/>
    <property type="match status" value="1"/>
</dbReference>
<dbReference type="PANTHER" id="PTHR42723">
    <property type="entry name" value="CHLOROPHYLL SYNTHASE"/>
    <property type="match status" value="1"/>
</dbReference>
<dbReference type="OrthoDB" id="434972at2759"/>
<keyword evidence="2 6" id="KW-0812">Transmembrane</keyword>
<reference evidence="7 8" key="1">
    <citation type="submission" date="2018-02" db="EMBL/GenBank/DDBJ databases">
        <title>The genomes of Aspergillus section Nigri reveals drivers in fungal speciation.</title>
        <authorList>
            <consortium name="DOE Joint Genome Institute"/>
            <person name="Vesth T.C."/>
            <person name="Nybo J."/>
            <person name="Theobald S."/>
            <person name="Brandl J."/>
            <person name="Frisvad J.C."/>
            <person name="Nielsen K.F."/>
            <person name="Lyhne E.K."/>
            <person name="Kogle M.E."/>
            <person name="Kuo A."/>
            <person name="Riley R."/>
            <person name="Clum A."/>
            <person name="Nolan M."/>
            <person name="Lipzen A."/>
            <person name="Salamov A."/>
            <person name="Henrissat B."/>
            <person name="Wiebenga A."/>
            <person name="De vries R.P."/>
            <person name="Grigoriev I.V."/>
            <person name="Mortensen U.H."/>
            <person name="Andersen M.R."/>
            <person name="Baker S.E."/>
        </authorList>
    </citation>
    <scope>NUCLEOTIDE SEQUENCE [LARGE SCALE GENOMIC DNA]</scope>
    <source>
        <strain evidence="7 8">CBS 121057</strain>
    </source>
</reference>
<feature type="transmembrane region" description="Helical" evidence="6">
    <location>
        <begin position="119"/>
        <end position="144"/>
    </location>
</feature>
<keyword evidence="3 6" id="KW-1133">Transmembrane helix</keyword>
<dbReference type="CDD" id="cd13965">
    <property type="entry name" value="PT_UbiA_3"/>
    <property type="match status" value="1"/>
</dbReference>
<feature type="compositionally biased region" description="Basic and acidic residues" evidence="5">
    <location>
        <begin position="528"/>
        <end position="542"/>
    </location>
</feature>
<sequence>MSAPKALRLVDVPHLIWEFTESDFATFALPNAGFGLLAASVAPTLTSCAESPGALALLLHAAPSVVLFSWANLLIFDVANQRLPESVAEDLLNKPWRPLARGRISPIQTRQLLLGAIPVVLGLGAVLDAAGETALIMLLTWMYNDLHGGDELTRDVIIAVAYDVFLVGSLRIALGTATRSCTTVNISTTGYQWLAMIAGVIVTTMQIQDLRDQVGDRMRSRKTWPLVLGDPVSRAWIAACVWLWSVACVRFWGEVPLLISAGTIALGGLDWCVRLTEDGRCVGLEVVVFLAARPVFAARKSAFAVTLISMVLVSICVGLRVWLSITHPRPLGLMGYFYYCGYIVAMGYSAQFLWGIYPNAIGMHITEAMVLYPDRVVNALKIILASEFIWAIATTLVKFSILEVNVGMICASLPTLGPLIFGNHRGGSSAGQKGTPDGSSAMVNTFARRRAAGLGRSNNSGPFSAITTLNDNTIIDEEALPLHQVVAGSKEYELEGHRAMPSAAVSSSPDQALPRPPSTARLSRPGTRGKDSINIRTDIYVR</sequence>
<dbReference type="VEuPathDB" id="FungiDB:BO78DRAFT_417023"/>
<protein>
    <recommendedName>
        <fullName evidence="9">UbiA prenyltransferase</fullName>
    </recommendedName>
</protein>
<feature type="region of interest" description="Disordered" evidence="5">
    <location>
        <begin position="497"/>
        <end position="542"/>
    </location>
</feature>
<feature type="transmembrane region" description="Helical" evidence="6">
    <location>
        <begin position="156"/>
        <end position="178"/>
    </location>
</feature>
<dbReference type="EMBL" id="KZ826337">
    <property type="protein sequence ID" value="PYI08006.1"/>
    <property type="molecule type" value="Genomic_DNA"/>
</dbReference>
<evidence type="ECO:0000313" key="7">
    <source>
        <dbReference type="EMBL" id="PYI08006.1"/>
    </source>
</evidence>
<dbReference type="AlphaFoldDB" id="A0A319ECQ8"/>
<organism evidence="7 8">
    <name type="scientific">Aspergillus sclerotiicarbonarius (strain CBS 121057 / IBT 28362)</name>
    <dbReference type="NCBI Taxonomy" id="1448318"/>
    <lineage>
        <taxon>Eukaryota</taxon>
        <taxon>Fungi</taxon>
        <taxon>Dikarya</taxon>
        <taxon>Ascomycota</taxon>
        <taxon>Pezizomycotina</taxon>
        <taxon>Eurotiomycetes</taxon>
        <taxon>Eurotiomycetidae</taxon>
        <taxon>Eurotiales</taxon>
        <taxon>Aspergillaceae</taxon>
        <taxon>Aspergillus</taxon>
        <taxon>Aspergillus subgen. Circumdati</taxon>
    </lineage>
</organism>
<dbReference type="PANTHER" id="PTHR42723:SF1">
    <property type="entry name" value="CHLOROPHYLL SYNTHASE, CHLOROPLASTIC"/>
    <property type="match status" value="1"/>
</dbReference>
<gene>
    <name evidence="7" type="ORF">BO78DRAFT_417023</name>
</gene>
<evidence type="ECO:0000256" key="4">
    <source>
        <dbReference type="ARBA" id="ARBA00023136"/>
    </source>
</evidence>
<dbReference type="InterPro" id="IPR050475">
    <property type="entry name" value="Prenyltransferase_related"/>
</dbReference>
<feature type="transmembrane region" description="Helical" evidence="6">
    <location>
        <begin position="335"/>
        <end position="357"/>
    </location>
</feature>
<feature type="transmembrane region" description="Helical" evidence="6">
    <location>
        <begin position="377"/>
        <end position="399"/>
    </location>
</feature>
<keyword evidence="4 6" id="KW-0472">Membrane</keyword>
<proteinExistence type="predicted"/>
<keyword evidence="8" id="KW-1185">Reference proteome</keyword>
<evidence type="ECO:0000256" key="5">
    <source>
        <dbReference type="SAM" id="MobiDB-lite"/>
    </source>
</evidence>
<evidence type="ECO:0000313" key="8">
    <source>
        <dbReference type="Proteomes" id="UP000248423"/>
    </source>
</evidence>
<dbReference type="InterPro" id="IPR000537">
    <property type="entry name" value="UbiA_prenyltransferase"/>
</dbReference>